<dbReference type="FunFam" id="3.40.50.980:FF:000001">
    <property type="entry name" value="Non-ribosomal peptide synthetase"/>
    <property type="match status" value="2"/>
</dbReference>
<dbReference type="SUPFAM" id="SSF56801">
    <property type="entry name" value="Acetyl-CoA synthetase-like"/>
    <property type="match status" value="2"/>
</dbReference>
<dbReference type="FunFam" id="1.10.1200.10:FF:000005">
    <property type="entry name" value="Nonribosomal peptide synthetase 1"/>
    <property type="match status" value="1"/>
</dbReference>
<dbReference type="InterPro" id="IPR023213">
    <property type="entry name" value="CAT-like_dom_sf"/>
</dbReference>
<dbReference type="PANTHER" id="PTHR45527:SF1">
    <property type="entry name" value="FATTY ACID SYNTHASE"/>
    <property type="match status" value="1"/>
</dbReference>
<feature type="domain" description="Carrier" evidence="7">
    <location>
        <begin position="1728"/>
        <end position="1803"/>
    </location>
</feature>
<dbReference type="SUPFAM" id="SSF51735">
    <property type="entry name" value="NAD(P)-binding Rossmann-fold domains"/>
    <property type="match status" value="1"/>
</dbReference>
<dbReference type="InterPro" id="IPR010080">
    <property type="entry name" value="Thioester_reductase-like_dom"/>
</dbReference>
<dbReference type="FunFam" id="3.40.50.12780:FF:000012">
    <property type="entry name" value="Non-ribosomal peptide synthetase"/>
    <property type="match status" value="1"/>
</dbReference>
<comment type="similarity">
    <text evidence="2">Belongs to the ATP-dependent AMP-binding enzyme family.</text>
</comment>
<dbReference type="GO" id="GO:0043041">
    <property type="term" value="P:amino acid activation for nonribosomal peptide biosynthetic process"/>
    <property type="evidence" value="ECO:0007669"/>
    <property type="project" value="TreeGrafter"/>
</dbReference>
<dbReference type="GO" id="GO:0009239">
    <property type="term" value="P:enterobactin biosynthetic process"/>
    <property type="evidence" value="ECO:0007669"/>
    <property type="project" value="TreeGrafter"/>
</dbReference>
<dbReference type="Gene3D" id="3.30.300.30">
    <property type="match status" value="2"/>
</dbReference>
<dbReference type="Pfam" id="PF00501">
    <property type="entry name" value="AMP-binding"/>
    <property type="match status" value="2"/>
</dbReference>
<sequence>MGCKPKIKDDTVASIHTDPNNANVELSAAERHKILVEWNDTQTDYPRDKCIHQLFEAQVERAPDAMAVVFEGQQLTYQELNRRANRLAHHLQSLGVKPETLVGICVERSLEMIVGLLAILKAGGAYVPLDPSYPKERIAFMLADAEVGLLLTQERLVGELPEHRARIVGLDADWEDFPEENPVSGVGPENLAYVIYTSGSTGKPKGVVVRQQSVVNVIDWVNKTFQVSASDRILLVTSLSFDLSVYDIFGLLAAGGSIHVASASVLKNPEQLLDVLYTQPITFWDSAPAVFQQLVPFFPSARAMTHHLRRLPEKNISDCAVILSGFKAQWRAHSELCNRHCNAEAGQKDKQAGMFFDRNRLRLVFLSGDWIPVTLPDTIKTAFPGTRVIGLGGATEATVWSNYYPIEEVDPRWVSIPYGKPIQNAKYYILDQHLNPCPIGIRGALYIGGDCLASGYNDPLQTTQRFIPDPFSEDGNARLYHTGDLARYLPDGNMEFLGRMDNQVKIRGFRIELGEIEAVLANHPSVQQAVVIGWEVKPGDKRLVAYLVAQGETAPTPKELRHFLGERLPDYMLPARFIGLEKFPLTPNGKIDRHHLPTPDPFERTTDEEPVAPHTPIEEILTAIWTEVLEVEQIGIHDNFFALGGDSLLLIQVISRARESLGVKLSPHGLFEYPTIAELARHMETSRWHEPDLHHSPLIRVPSREQNLPLSYFQEQLWFLARLHPDVPFYNESATIHMDGELDVAALERAIHAIIERHETLRTTFAMVDGQAVQRIMRPPMPPLPIVDLGALPPEQREALARQRATEEAKRPFDLTRDTLPRVGLVKMGKTEYRLFLTVHHIAIDGVSLTIFLKELAALYKAFSTGRPSPLPALPIRYADFAYWQRQRLPEEVFETQLSYWKRIFGDDPPVLGVCRAYGDRSEKVRNRGHFFANSRRNSELFNENSRKQWTDLSLLQPIHPKSDRLLGLPTDRPRPAVPTFRGAKQYLALSEGLTEEIKMLSQQEGVTLFMTLLAAFKTLLYRYTGQDEIVVGTVADIRDRPELEHLIGYFLNTLVLCTELSGTPTFRQCLGRVREVTLGAMAHRDLPFEKLVNALHPERNMGKNPLFQVAFILDPPMPDMDSGWTLTQWDIDNGTAKFDLYLGLEEKPEGIGGYIQYSTDLFDAPTISRMIGHFRTLLEGIVANPGQRISRLPLLTEPERHRLLEWNDTATDYPRNACIHGLFEARAETTPQAVAVVFEDQSLTYAALNQKANGLAHYLQTLGVKPGVLVGICIERSLEMVIGLLGILKAGGAYLPLDPAYPTERLGFMLEDARVPVLLTQTSLIASLPETTASVVCIDAEEERLSESSAGNRASGNPTSDVQPDDPAYVIYTSGSTGKPKGVMIHHRSLVNFLVSLGQQPGLTARDTLLAVTTLSFDIAALELYLPLIRGAKVVLASRETAADGLRLSERLDRSEITILQATPATWQLLLRVGWKGKRDLTMLCGGEALPSELARQLLEKGRSLWNLYGPTETTIWSTRHRVRPEDGTDHTIPIGYPIANTEIHILDRDLQPVPVGIPGELYIGGAGLARGYLDRPELTAEKFVEIQLFGKTRRVYKTGDLACYLPEGNIAYLGRLDNQVKIRGFRIELGEIEAALGQHARETAVVVHETAQIGKRLVAYLVPHPGQDLDPVELRRVLTEKLPEYMVPSAFVALEALPLTPNGKVDRRALSRLSVEREIAEKHFVAPRTPGEERLAGIWAKLLGIETVGIHDNFFDLGGHSLTLAGMVALVQDAFRIDFPLELAFRFPTLGALAEQIENVCAREETTDTAQDAIDLHGEATLPAKISPTFDPAITGKAPPVTPGTLLLTGASGFLGTHMLAGLIRRYPETNILCMVRGRDHREAHARLVAGMRFYGVWQEYFRTGKTKILAEPVAEPRSTPFESGREALIHSEGHFHVLIGDLTRPGFGWSPARFDALAAEVDTIYHNGAWVNALYPYTDLRPTNVFGTRELLRLACLGRPKIFHHISTMSVFEGELKHQARNHYRAVLPAAGLTDHYQEIKTDYGKSKWVAEKLVQTARERGLSVCIYRPTVVMGDRSTGRGNTFDLLALCLRRFVQSGVWPSDKTFYHIASVDRMVEVILDLAGQPASVGHNFNLSPRRGETSDVLLAWLRSAGHKMTELPYAKLKAHALENHISALLPLLPYLDRVFEIPGMDWRHEFDQRNVEAGLGHPPAVFPEIDRDYFLLCMDDILRASDDIRDSRPRYSD</sequence>
<dbReference type="GO" id="GO:0031177">
    <property type="term" value="F:phosphopantetheine binding"/>
    <property type="evidence" value="ECO:0007669"/>
    <property type="project" value="InterPro"/>
</dbReference>
<dbReference type="InterPro" id="IPR036736">
    <property type="entry name" value="ACP-like_sf"/>
</dbReference>
<gene>
    <name evidence="8" type="ORF">BECKFM1743C_GA0114222_101472</name>
</gene>
<dbReference type="Gene3D" id="3.40.50.12780">
    <property type="entry name" value="N-terminal domain of ligase-like"/>
    <property type="match status" value="1"/>
</dbReference>
<feature type="region of interest" description="Disordered" evidence="6">
    <location>
        <begin position="589"/>
        <end position="609"/>
    </location>
</feature>
<dbReference type="Pfam" id="PF00550">
    <property type="entry name" value="PP-binding"/>
    <property type="match status" value="2"/>
</dbReference>
<name>A0A450SMJ4_9GAMM</name>
<evidence type="ECO:0000256" key="3">
    <source>
        <dbReference type="ARBA" id="ARBA00022450"/>
    </source>
</evidence>
<dbReference type="Pfam" id="PF13193">
    <property type="entry name" value="AMP-binding_C"/>
    <property type="match status" value="2"/>
</dbReference>
<dbReference type="InterPro" id="IPR036291">
    <property type="entry name" value="NAD(P)-bd_dom_sf"/>
</dbReference>
<dbReference type="CDD" id="cd05930">
    <property type="entry name" value="A_NRPS"/>
    <property type="match status" value="1"/>
</dbReference>
<dbReference type="Gene3D" id="3.40.50.720">
    <property type="entry name" value="NAD(P)-binding Rossmann-like Domain"/>
    <property type="match status" value="1"/>
</dbReference>
<dbReference type="Gene3D" id="1.10.1200.10">
    <property type="entry name" value="ACP-like"/>
    <property type="match status" value="2"/>
</dbReference>
<evidence type="ECO:0000256" key="6">
    <source>
        <dbReference type="SAM" id="MobiDB-lite"/>
    </source>
</evidence>
<protein>
    <submittedName>
        <fullName evidence="8">Amino acid adenylation domain-containing protein/thioester reductase domain-containing protein</fullName>
    </submittedName>
</protein>
<dbReference type="SUPFAM" id="SSF52777">
    <property type="entry name" value="CoA-dependent acyltransferases"/>
    <property type="match status" value="2"/>
</dbReference>
<dbReference type="CDD" id="cd19531">
    <property type="entry name" value="LCL_NRPS-like"/>
    <property type="match status" value="1"/>
</dbReference>
<dbReference type="InterPro" id="IPR025110">
    <property type="entry name" value="AMP-bd_C"/>
</dbReference>
<dbReference type="GO" id="GO:0047527">
    <property type="term" value="F:2,3-dihydroxybenzoate-serine ligase activity"/>
    <property type="evidence" value="ECO:0007669"/>
    <property type="project" value="TreeGrafter"/>
</dbReference>
<comment type="cofactor">
    <cofactor evidence="1">
        <name>pantetheine 4'-phosphate</name>
        <dbReference type="ChEBI" id="CHEBI:47942"/>
    </cofactor>
</comment>
<dbReference type="PROSITE" id="PS50075">
    <property type="entry name" value="CARRIER"/>
    <property type="match status" value="2"/>
</dbReference>
<feature type="domain" description="Carrier" evidence="7">
    <location>
        <begin position="612"/>
        <end position="687"/>
    </location>
</feature>
<feature type="compositionally biased region" description="Basic and acidic residues" evidence="6">
    <location>
        <begin position="590"/>
        <end position="607"/>
    </location>
</feature>
<organism evidence="8">
    <name type="scientific">Candidatus Kentrum sp. FM</name>
    <dbReference type="NCBI Taxonomy" id="2126340"/>
    <lineage>
        <taxon>Bacteria</taxon>
        <taxon>Pseudomonadati</taxon>
        <taxon>Pseudomonadota</taxon>
        <taxon>Gammaproteobacteria</taxon>
        <taxon>Candidatus Kentrum</taxon>
    </lineage>
</organism>
<dbReference type="InterPro" id="IPR009081">
    <property type="entry name" value="PP-bd_ACP"/>
</dbReference>
<dbReference type="NCBIfam" id="TIGR01733">
    <property type="entry name" value="AA-adenyl-dom"/>
    <property type="match status" value="1"/>
</dbReference>
<dbReference type="Gene3D" id="2.30.38.10">
    <property type="entry name" value="Luciferase, Domain 3"/>
    <property type="match status" value="1"/>
</dbReference>
<dbReference type="FunFam" id="3.30.559.10:FF:000012">
    <property type="entry name" value="Non-ribosomal peptide synthetase"/>
    <property type="match status" value="1"/>
</dbReference>
<dbReference type="Pfam" id="PF07993">
    <property type="entry name" value="NAD_binding_4"/>
    <property type="match status" value="1"/>
</dbReference>
<dbReference type="PANTHER" id="PTHR45527">
    <property type="entry name" value="NONRIBOSOMAL PEPTIDE SYNTHETASE"/>
    <property type="match status" value="1"/>
</dbReference>
<dbReference type="GO" id="GO:0009366">
    <property type="term" value="C:enterobactin synthetase complex"/>
    <property type="evidence" value="ECO:0007669"/>
    <property type="project" value="TreeGrafter"/>
</dbReference>
<dbReference type="SUPFAM" id="SSF47336">
    <property type="entry name" value="ACP-like"/>
    <property type="match status" value="2"/>
</dbReference>
<dbReference type="Gene3D" id="3.40.50.980">
    <property type="match status" value="4"/>
</dbReference>
<keyword evidence="3" id="KW-0596">Phosphopantetheine</keyword>
<dbReference type="NCBIfam" id="NF003417">
    <property type="entry name" value="PRK04813.1"/>
    <property type="match status" value="3"/>
</dbReference>
<dbReference type="InterPro" id="IPR042099">
    <property type="entry name" value="ANL_N_sf"/>
</dbReference>
<dbReference type="SMART" id="SM00823">
    <property type="entry name" value="PKS_PP"/>
    <property type="match status" value="2"/>
</dbReference>
<proteinExistence type="inferred from homology"/>
<keyword evidence="5" id="KW-0436">Ligase</keyword>
<dbReference type="InterPro" id="IPR013120">
    <property type="entry name" value="FAR_NAD-bd"/>
</dbReference>
<dbReference type="FunFam" id="3.30.300.30:FF:000010">
    <property type="entry name" value="Enterobactin synthetase component F"/>
    <property type="match status" value="2"/>
</dbReference>
<dbReference type="PRINTS" id="PR00154">
    <property type="entry name" value="AMPBINDING"/>
</dbReference>
<dbReference type="Gene3D" id="3.30.559.30">
    <property type="entry name" value="Nonribosomal peptide synthetase, condensation domain"/>
    <property type="match status" value="1"/>
</dbReference>
<evidence type="ECO:0000256" key="1">
    <source>
        <dbReference type="ARBA" id="ARBA00001957"/>
    </source>
</evidence>
<accession>A0A450SMJ4</accession>
<dbReference type="Gene3D" id="3.30.559.10">
    <property type="entry name" value="Chloramphenicol acetyltransferase-like domain"/>
    <property type="match status" value="1"/>
</dbReference>
<evidence type="ECO:0000256" key="4">
    <source>
        <dbReference type="ARBA" id="ARBA00022553"/>
    </source>
</evidence>
<dbReference type="InterPro" id="IPR020806">
    <property type="entry name" value="PKS_PP-bd"/>
</dbReference>
<dbReference type="InterPro" id="IPR020845">
    <property type="entry name" value="AMP-binding_CS"/>
</dbReference>
<dbReference type="InterPro" id="IPR020459">
    <property type="entry name" value="AMP-binding"/>
</dbReference>
<dbReference type="InterPro" id="IPR001242">
    <property type="entry name" value="Condensation_dom"/>
</dbReference>
<evidence type="ECO:0000256" key="5">
    <source>
        <dbReference type="ARBA" id="ARBA00022598"/>
    </source>
</evidence>
<dbReference type="CDD" id="cd12116">
    <property type="entry name" value="A_NRPS_Ta1_like"/>
    <property type="match status" value="1"/>
</dbReference>
<dbReference type="GO" id="GO:0005829">
    <property type="term" value="C:cytosol"/>
    <property type="evidence" value="ECO:0007669"/>
    <property type="project" value="TreeGrafter"/>
</dbReference>
<dbReference type="EMBL" id="CAADFA010000147">
    <property type="protein sequence ID" value="VFJ54921.1"/>
    <property type="molecule type" value="Genomic_DNA"/>
</dbReference>
<evidence type="ECO:0000259" key="7">
    <source>
        <dbReference type="PROSITE" id="PS50075"/>
    </source>
</evidence>
<dbReference type="Pfam" id="PF00668">
    <property type="entry name" value="Condensation"/>
    <property type="match status" value="2"/>
</dbReference>
<evidence type="ECO:0000313" key="8">
    <source>
        <dbReference type="EMBL" id="VFJ54921.1"/>
    </source>
</evidence>
<dbReference type="InterPro" id="IPR006162">
    <property type="entry name" value="Ppantetheine_attach_site"/>
</dbReference>
<evidence type="ECO:0000256" key="2">
    <source>
        <dbReference type="ARBA" id="ARBA00006432"/>
    </source>
</evidence>
<feature type="compositionally biased region" description="Polar residues" evidence="6">
    <location>
        <begin position="1348"/>
        <end position="1363"/>
    </location>
</feature>
<reference evidence="8" key="1">
    <citation type="submission" date="2019-02" db="EMBL/GenBank/DDBJ databases">
        <authorList>
            <person name="Gruber-Vodicka R. H."/>
            <person name="Seah K. B. B."/>
        </authorList>
    </citation>
    <scope>NUCLEOTIDE SEQUENCE</scope>
    <source>
        <strain evidence="8">BECK_BZ165</strain>
    </source>
</reference>
<dbReference type="PROSITE" id="PS00455">
    <property type="entry name" value="AMP_BINDING"/>
    <property type="match status" value="2"/>
</dbReference>
<dbReference type="InterPro" id="IPR045851">
    <property type="entry name" value="AMP-bd_C_sf"/>
</dbReference>
<dbReference type="InterPro" id="IPR000873">
    <property type="entry name" value="AMP-dep_synth/lig_dom"/>
</dbReference>
<dbReference type="CDD" id="cd05235">
    <property type="entry name" value="SDR_e1"/>
    <property type="match status" value="1"/>
</dbReference>
<dbReference type="PROSITE" id="PS00012">
    <property type="entry name" value="PHOSPHOPANTETHEINE"/>
    <property type="match status" value="2"/>
</dbReference>
<dbReference type="InterPro" id="IPR010071">
    <property type="entry name" value="AA_adenyl_dom"/>
</dbReference>
<keyword evidence="4" id="KW-0597">Phosphoprotein</keyword>
<feature type="region of interest" description="Disordered" evidence="6">
    <location>
        <begin position="1347"/>
        <end position="1368"/>
    </location>
</feature>